<evidence type="ECO:0000313" key="2">
    <source>
        <dbReference type="EMBL" id="CAA9497197.1"/>
    </source>
</evidence>
<feature type="region of interest" description="Disordered" evidence="1">
    <location>
        <begin position="1"/>
        <end position="214"/>
    </location>
</feature>
<dbReference type="AlphaFoldDB" id="A0A6J4SNB0"/>
<dbReference type="GO" id="GO:0003862">
    <property type="term" value="F:3-isopropylmalate dehydrogenase activity"/>
    <property type="evidence" value="ECO:0007669"/>
    <property type="project" value="UniProtKB-EC"/>
</dbReference>
<dbReference type="EMBL" id="CADCVM010000233">
    <property type="protein sequence ID" value="CAA9497197.1"/>
    <property type="molecule type" value="Genomic_DNA"/>
</dbReference>
<feature type="compositionally biased region" description="Basic and acidic residues" evidence="1">
    <location>
        <begin position="121"/>
        <end position="134"/>
    </location>
</feature>
<feature type="compositionally biased region" description="Basic and acidic residues" evidence="1">
    <location>
        <begin position="179"/>
        <end position="191"/>
    </location>
</feature>
<sequence>ARRLRRTTATRRRHRSGGDRGRQRRDGPRGGPLRLKDPLRGTQYRRRGPQARGRPRLRRDAGGCQSLRLRPARGGWPPGLRRRAGEARGGPAGAQEAPGGVRQPAARRRGPFVAGRVAAQEGDRGGCGRPDRARAYRRRVLRGEGGGRRAGERPLRLHEGGDRPGRPRRLRRRHAPQAPRDERGQGQRDGDGPPVAEGRHRGRERLPRRRARPR</sequence>
<feature type="non-terminal residue" evidence="2">
    <location>
        <position position="214"/>
    </location>
</feature>
<accession>A0A6J4SNB0</accession>
<gene>
    <name evidence="2" type="ORF">AVDCRST_MAG05-2206</name>
</gene>
<feature type="compositionally biased region" description="Basic residues" evidence="1">
    <location>
        <begin position="200"/>
        <end position="214"/>
    </location>
</feature>
<feature type="compositionally biased region" description="Basic and acidic residues" evidence="1">
    <location>
        <begin position="16"/>
        <end position="39"/>
    </location>
</feature>
<evidence type="ECO:0000256" key="1">
    <source>
        <dbReference type="SAM" id="MobiDB-lite"/>
    </source>
</evidence>
<dbReference type="EC" id="1.1.1.85" evidence="2"/>
<feature type="compositionally biased region" description="Basic residues" evidence="1">
    <location>
        <begin position="1"/>
        <end position="15"/>
    </location>
</feature>
<organism evidence="2">
    <name type="scientific">uncultured Rubrobacteraceae bacterium</name>
    <dbReference type="NCBI Taxonomy" id="349277"/>
    <lineage>
        <taxon>Bacteria</taxon>
        <taxon>Bacillati</taxon>
        <taxon>Actinomycetota</taxon>
        <taxon>Rubrobacteria</taxon>
        <taxon>Rubrobacterales</taxon>
        <taxon>Rubrobacteraceae</taxon>
        <taxon>environmental samples</taxon>
    </lineage>
</organism>
<feature type="compositionally biased region" description="Basic residues" evidence="1">
    <location>
        <begin position="166"/>
        <end position="175"/>
    </location>
</feature>
<feature type="compositionally biased region" description="Basic and acidic residues" evidence="1">
    <location>
        <begin position="141"/>
        <end position="165"/>
    </location>
</feature>
<keyword evidence="2" id="KW-0560">Oxidoreductase</keyword>
<feature type="non-terminal residue" evidence="2">
    <location>
        <position position="1"/>
    </location>
</feature>
<name>A0A6J4SNB0_9ACTN</name>
<reference evidence="2" key="1">
    <citation type="submission" date="2020-02" db="EMBL/GenBank/DDBJ databases">
        <authorList>
            <person name="Meier V. D."/>
        </authorList>
    </citation>
    <scope>NUCLEOTIDE SEQUENCE</scope>
    <source>
        <strain evidence="2">AVDCRST_MAG05</strain>
    </source>
</reference>
<feature type="compositionally biased region" description="Basic residues" evidence="1">
    <location>
        <begin position="43"/>
        <end position="57"/>
    </location>
</feature>
<protein>
    <submittedName>
        <fullName evidence="2">3-isopropylmalate dehydrogenase</fullName>
        <ecNumber evidence="2">1.1.1.85</ecNumber>
    </submittedName>
</protein>
<proteinExistence type="predicted"/>